<evidence type="ECO:0000259" key="1">
    <source>
        <dbReference type="Pfam" id="PF06230"/>
    </source>
</evidence>
<sequence length="267" mass="27854">MSERIGLLAGNGRLPFLFSQAAKAQGLEVHVVALDGEADASLLAHVASMQWVKVGQADGIVKAFKNKGVSKAVMAGGVGRIRSLTQARPDVGMLKIAAGMRTFRDDELLRGIARYFETKGVQIVAPTDYVKSVLAQKGHLAGPALTGPQQRDVEIGREVAAALGAVDVGQTVVVKDGVVLAVEAIEGTDACIRRAGQFGGPGGVVVKRCKPTQDVRFDLPAAGPVTLEVMREAGAKVLAVEAGKTVLLDAELLFSDALKLGFSVVGY</sequence>
<dbReference type="Proteomes" id="UP000249061">
    <property type="component" value="Unassembled WGS sequence"/>
</dbReference>
<dbReference type="Gene3D" id="3.40.140.80">
    <property type="match status" value="1"/>
</dbReference>
<dbReference type="Gene3D" id="3.40.50.20">
    <property type="match status" value="1"/>
</dbReference>
<dbReference type="InterPro" id="IPR053174">
    <property type="entry name" value="LpxI"/>
</dbReference>
<comment type="caution">
    <text evidence="3">The sequence shown here is derived from an EMBL/GenBank/DDBJ whole genome shotgun (WGS) entry which is preliminary data.</text>
</comment>
<dbReference type="InterPro" id="IPR043167">
    <property type="entry name" value="LpxI_C_sf"/>
</dbReference>
<evidence type="ECO:0000259" key="2">
    <source>
        <dbReference type="Pfam" id="PF17930"/>
    </source>
</evidence>
<organism evidence="3 4">
    <name type="scientific">Archangium gephyra</name>
    <dbReference type="NCBI Taxonomy" id="48"/>
    <lineage>
        <taxon>Bacteria</taxon>
        <taxon>Pseudomonadati</taxon>
        <taxon>Myxococcota</taxon>
        <taxon>Myxococcia</taxon>
        <taxon>Myxococcales</taxon>
        <taxon>Cystobacterineae</taxon>
        <taxon>Archangiaceae</taxon>
        <taxon>Archangium</taxon>
    </lineage>
</organism>
<dbReference type="InterPro" id="IPR010415">
    <property type="entry name" value="LpxI_C"/>
</dbReference>
<reference evidence="3 4" key="1">
    <citation type="submission" date="2017-08" db="EMBL/GenBank/DDBJ databases">
        <title>Infants hospitalized years apart are colonized by the same room-sourced microbial strains.</title>
        <authorList>
            <person name="Brooks B."/>
            <person name="Olm M.R."/>
            <person name="Firek B.A."/>
            <person name="Baker R."/>
            <person name="Thomas B.C."/>
            <person name="Morowitz M.J."/>
            <person name="Banfield J.F."/>
        </authorList>
    </citation>
    <scope>NUCLEOTIDE SEQUENCE [LARGE SCALE GENOMIC DNA]</scope>
    <source>
        <strain evidence="3">S2_003_000_R2_14</strain>
    </source>
</reference>
<feature type="domain" description="LpxI C-terminal" evidence="1">
    <location>
        <begin position="137"/>
        <end position="264"/>
    </location>
</feature>
<proteinExistence type="predicted"/>
<dbReference type="InterPro" id="IPR041255">
    <property type="entry name" value="LpxI_N"/>
</dbReference>
<feature type="domain" description="LpxI N-terminal" evidence="2">
    <location>
        <begin position="4"/>
        <end position="132"/>
    </location>
</feature>
<gene>
    <name evidence="3" type="ORF">DI536_27350</name>
</gene>
<dbReference type="AlphaFoldDB" id="A0A2W5SWA9"/>
<dbReference type="PANTHER" id="PTHR39962:SF1">
    <property type="entry name" value="LPXI FAMILY PROTEIN"/>
    <property type="match status" value="1"/>
</dbReference>
<accession>A0A2W5SWA9</accession>
<evidence type="ECO:0000313" key="4">
    <source>
        <dbReference type="Proteomes" id="UP000249061"/>
    </source>
</evidence>
<dbReference type="EMBL" id="QFQP01000030">
    <property type="protein sequence ID" value="PZR07589.1"/>
    <property type="molecule type" value="Genomic_DNA"/>
</dbReference>
<dbReference type="Pfam" id="PF06230">
    <property type="entry name" value="LpxI_C"/>
    <property type="match status" value="1"/>
</dbReference>
<dbReference type="PANTHER" id="PTHR39962">
    <property type="entry name" value="BLL4848 PROTEIN"/>
    <property type="match status" value="1"/>
</dbReference>
<evidence type="ECO:0000313" key="3">
    <source>
        <dbReference type="EMBL" id="PZR07589.1"/>
    </source>
</evidence>
<dbReference type="Pfam" id="PF17930">
    <property type="entry name" value="LpxI_N"/>
    <property type="match status" value="1"/>
</dbReference>
<name>A0A2W5SWA9_9BACT</name>
<protein>
    <submittedName>
        <fullName evidence="3">DUF1009 domain-containing protein</fullName>
    </submittedName>
</protein>